<dbReference type="EMBL" id="JALJOS010000016">
    <property type="protein sequence ID" value="KAK9828355.1"/>
    <property type="molecule type" value="Genomic_DNA"/>
</dbReference>
<keyword evidence="9" id="KW-0496">Mitochondrion</keyword>
<accession>A0AAW1R495</accession>
<dbReference type="PANTHER" id="PTHR11048">
    <property type="entry name" value="PRENYLTRANSFERASES"/>
    <property type="match status" value="1"/>
</dbReference>
<reference evidence="10 11" key="1">
    <citation type="journal article" date="2024" name="Nat. Commun.">
        <title>Phylogenomics reveals the evolutionary origins of lichenization in chlorophyte algae.</title>
        <authorList>
            <person name="Puginier C."/>
            <person name="Libourel C."/>
            <person name="Otte J."/>
            <person name="Skaloud P."/>
            <person name="Haon M."/>
            <person name="Grisel S."/>
            <person name="Petersen M."/>
            <person name="Berrin J.G."/>
            <person name="Delaux P.M."/>
            <person name="Dal Grande F."/>
            <person name="Keller J."/>
        </authorList>
    </citation>
    <scope>NUCLEOTIDE SEQUENCE [LARGE SCALE GENOMIC DNA]</scope>
    <source>
        <strain evidence="10 11">SAG 2145</strain>
    </source>
</reference>
<sequence length="391" mass="42144">MRGLEVLRAAFQTSRGSRSSLSTALHCLSVGDSTASWRPAEQSFNTCSVNLFTLPAANVQGVLYLPGSWSSISQRAFKSPASRDKPADAPPHQPARTWLNSWLPSSAVPYAQLMRLDRPIGTWLLAWPCMWSIALAAPLGGLPDLRLLGLFGVGSVLLRGAGCTVNDLWDMRLDALVERTRSRPLPSRSVTVPQAAGLLGAQLLLGLGILVQLNTPSILLGASSLLLVGAYPYMKRITYWPQAFLGLTFNWGALLGHVAATGHLDWQICLPLYASGVCWTLVYDTIYAHQDKNDDVLAGVKSTALLFASHNRMIMSGFALSHLALLAAAGWSAGILDQWPFTVALCAASTHIFWQILSVDLESGADCMSKFVSNKYYGAMIFGGIVAAKLV</sequence>
<dbReference type="GO" id="GO:0008299">
    <property type="term" value="P:isoprenoid biosynthetic process"/>
    <property type="evidence" value="ECO:0007669"/>
    <property type="project" value="UniProtKB-UniRule"/>
</dbReference>
<dbReference type="InterPro" id="IPR030470">
    <property type="entry name" value="UbiA_prenylTrfase_CS"/>
</dbReference>
<dbReference type="FunFam" id="1.10.357.140:FF:000003">
    <property type="entry name" value="4-hydroxybenzoate polyprenyltransferase, mitochondrial"/>
    <property type="match status" value="1"/>
</dbReference>
<feature type="transmembrane region" description="Helical" evidence="9">
    <location>
        <begin position="313"/>
        <end position="333"/>
    </location>
</feature>
<evidence type="ECO:0000256" key="1">
    <source>
        <dbReference type="ARBA" id="ARBA00001946"/>
    </source>
</evidence>
<name>A0AAW1R495_9CHLO</name>
<feature type="transmembrane region" description="Helical" evidence="9">
    <location>
        <begin position="217"/>
        <end position="234"/>
    </location>
</feature>
<evidence type="ECO:0000256" key="9">
    <source>
        <dbReference type="HAMAP-Rule" id="MF_03189"/>
    </source>
</evidence>
<comment type="caution">
    <text evidence="10">The sequence shown here is derived from an EMBL/GenBank/DDBJ whole genome shotgun (WGS) entry which is preliminary data.</text>
</comment>
<dbReference type="GO" id="GO:0102930">
    <property type="term" value="F:4-hydroxybenzoate geranyltransferase activity"/>
    <property type="evidence" value="ECO:0007669"/>
    <property type="project" value="UniProtKB-EC"/>
</dbReference>
<dbReference type="HAMAP" id="MF_01635">
    <property type="entry name" value="UbiA"/>
    <property type="match status" value="1"/>
</dbReference>
<comment type="catalytic activity">
    <reaction evidence="8">
        <text>4-hydroxybenzoate + (2E)-geranyl diphosphate = 3-geranyl-4-hydroxybenzoate + diphosphate</text>
        <dbReference type="Rhea" id="RHEA:27854"/>
        <dbReference type="ChEBI" id="CHEBI:17879"/>
        <dbReference type="ChEBI" id="CHEBI:33019"/>
        <dbReference type="ChEBI" id="CHEBI:58057"/>
        <dbReference type="ChEBI" id="CHEBI:60878"/>
        <dbReference type="EC" id="2.5.1.93"/>
    </reaction>
</comment>
<dbReference type="InterPro" id="IPR006370">
    <property type="entry name" value="HB_polyprenyltransferase-like"/>
</dbReference>
<dbReference type="NCBIfam" id="TIGR01474">
    <property type="entry name" value="ubiA_proteo"/>
    <property type="match status" value="1"/>
</dbReference>
<keyword evidence="4 9" id="KW-0808">Transferase</keyword>
<dbReference type="Gene3D" id="1.20.120.1780">
    <property type="entry name" value="UbiA prenyltransferase"/>
    <property type="match status" value="1"/>
</dbReference>
<evidence type="ECO:0000256" key="7">
    <source>
        <dbReference type="ARBA" id="ARBA00023136"/>
    </source>
</evidence>
<keyword evidence="11" id="KW-1185">Reference proteome</keyword>
<dbReference type="AlphaFoldDB" id="A0AAW1R495"/>
<comment type="cofactor">
    <cofactor evidence="1 9">
        <name>Mg(2+)</name>
        <dbReference type="ChEBI" id="CHEBI:18420"/>
    </cofactor>
</comment>
<dbReference type="GO" id="GO:0006744">
    <property type="term" value="P:ubiquinone biosynthetic process"/>
    <property type="evidence" value="ECO:0007669"/>
    <property type="project" value="UniProtKB-UniRule"/>
</dbReference>
<evidence type="ECO:0000313" key="11">
    <source>
        <dbReference type="Proteomes" id="UP001438707"/>
    </source>
</evidence>
<comment type="catalytic activity">
    <reaction evidence="9">
        <text>an all-trans-polyprenyl diphosphate + 4-hydroxybenzoate = a 4-hydroxy-3-(all-trans-polyprenyl)benzoate + diphosphate</text>
        <dbReference type="Rhea" id="RHEA:44504"/>
        <dbReference type="Rhea" id="RHEA-COMP:9514"/>
        <dbReference type="Rhea" id="RHEA-COMP:9564"/>
        <dbReference type="ChEBI" id="CHEBI:17879"/>
        <dbReference type="ChEBI" id="CHEBI:33019"/>
        <dbReference type="ChEBI" id="CHEBI:58914"/>
        <dbReference type="ChEBI" id="CHEBI:78396"/>
        <dbReference type="EC" id="2.5.1.39"/>
    </reaction>
</comment>
<comment type="pathway">
    <text evidence="9">Cofactor biosynthesis; ubiquinone biosynthesis.</text>
</comment>
<dbReference type="InterPro" id="IPR000537">
    <property type="entry name" value="UbiA_prenyltransferase"/>
</dbReference>
<dbReference type="PANTHER" id="PTHR11048:SF28">
    <property type="entry name" value="4-HYDROXYBENZOATE POLYPRENYLTRANSFERASE, MITOCHONDRIAL"/>
    <property type="match status" value="1"/>
</dbReference>
<dbReference type="EC" id="2.5.1.39" evidence="9"/>
<feature type="transmembrane region" description="Helical" evidence="9">
    <location>
        <begin position="120"/>
        <end position="141"/>
    </location>
</feature>
<evidence type="ECO:0000256" key="2">
    <source>
        <dbReference type="ARBA" id="ARBA00004141"/>
    </source>
</evidence>
<keyword evidence="7 9" id="KW-0472">Membrane</keyword>
<evidence type="ECO:0000256" key="6">
    <source>
        <dbReference type="ARBA" id="ARBA00022989"/>
    </source>
</evidence>
<evidence type="ECO:0000256" key="4">
    <source>
        <dbReference type="ARBA" id="ARBA00022679"/>
    </source>
</evidence>
<evidence type="ECO:0000256" key="5">
    <source>
        <dbReference type="ARBA" id="ARBA00022692"/>
    </source>
</evidence>
<dbReference type="Gene3D" id="1.10.357.140">
    <property type="entry name" value="UbiA prenyltransferase"/>
    <property type="match status" value="1"/>
</dbReference>
<dbReference type="CDD" id="cd13959">
    <property type="entry name" value="PT_UbiA_COQ2"/>
    <property type="match status" value="1"/>
</dbReference>
<comment type="similarity">
    <text evidence="3 9">Belongs to the UbiA prenyltransferase family.</text>
</comment>
<keyword evidence="5 9" id="KW-0812">Transmembrane</keyword>
<dbReference type="GO" id="GO:0005743">
    <property type="term" value="C:mitochondrial inner membrane"/>
    <property type="evidence" value="ECO:0007669"/>
    <property type="project" value="UniProtKB-SubCell"/>
</dbReference>
<keyword evidence="9" id="KW-0831">Ubiquinone biosynthesis</keyword>
<dbReference type="PROSITE" id="PS00943">
    <property type="entry name" value="UBIA"/>
    <property type="match status" value="1"/>
</dbReference>
<evidence type="ECO:0000256" key="8">
    <source>
        <dbReference type="ARBA" id="ARBA00050283"/>
    </source>
</evidence>
<keyword evidence="6 9" id="KW-1133">Transmembrane helix</keyword>
<keyword evidence="9" id="KW-0999">Mitochondrion inner membrane</keyword>
<proteinExistence type="inferred from homology"/>
<keyword evidence="9" id="KW-0414">Isoprene biosynthesis</keyword>
<evidence type="ECO:0000313" key="10">
    <source>
        <dbReference type="EMBL" id="KAK9828355.1"/>
    </source>
</evidence>
<dbReference type="Proteomes" id="UP001438707">
    <property type="component" value="Unassembled WGS sequence"/>
</dbReference>
<comment type="subcellular location">
    <subcellularLocation>
        <location evidence="2">Membrane</location>
        <topology evidence="2">Multi-pass membrane protein</topology>
    </subcellularLocation>
    <subcellularLocation>
        <location evidence="9">Mitochondrion inner membrane</location>
        <topology evidence="9">Multi-pass membrane protein</topology>
        <orientation evidence="9">Matrix side</orientation>
    </subcellularLocation>
</comment>
<dbReference type="GO" id="GO:0008412">
    <property type="term" value="F:4-hydroxybenzoate polyprenyltransferase activity"/>
    <property type="evidence" value="ECO:0007669"/>
    <property type="project" value="UniProtKB-EC"/>
</dbReference>
<dbReference type="InterPro" id="IPR044878">
    <property type="entry name" value="UbiA_sf"/>
</dbReference>
<dbReference type="Pfam" id="PF01040">
    <property type="entry name" value="UbiA"/>
    <property type="match status" value="1"/>
</dbReference>
<gene>
    <name evidence="10" type="ORF">WJX74_010561</name>
</gene>
<protein>
    <recommendedName>
        <fullName evidence="9">4-hydroxybenzoate polyprenyltransferase, mitochondrial</fullName>
        <shortName evidence="9">4-HB polyprenyltransferase</shortName>
        <ecNumber evidence="9">2.5.1.39</ecNumber>
    </recommendedName>
    <alternativeName>
        <fullName evidence="9">Para-hydroxybenzoate--polyprenyltransferase</fullName>
        <shortName evidence="9">PHB:PPT</shortName>
        <shortName evidence="9">PHB:polyprenyltransferase</shortName>
    </alternativeName>
</protein>
<evidence type="ECO:0000256" key="3">
    <source>
        <dbReference type="ARBA" id="ARBA00005985"/>
    </source>
</evidence>
<comment type="function">
    <text evidence="9">Catalyzes the prenylation of para-hydroxybenzoate (PHB) with an all-trans polyprenyl group. Mediates the second step in the final reaction sequence of coenzyme Q (CoQ) biosynthesis, which is the condensation of the polyisoprenoid side chain with PHB, generating the first membrane-bound Q intermediate.</text>
</comment>
<organism evidence="10 11">
    <name type="scientific">Apatococcus lobatus</name>
    <dbReference type="NCBI Taxonomy" id="904363"/>
    <lineage>
        <taxon>Eukaryota</taxon>
        <taxon>Viridiplantae</taxon>
        <taxon>Chlorophyta</taxon>
        <taxon>core chlorophytes</taxon>
        <taxon>Trebouxiophyceae</taxon>
        <taxon>Chlorellales</taxon>
        <taxon>Chlorellaceae</taxon>
        <taxon>Apatococcus</taxon>
    </lineage>
</organism>
<dbReference type="InterPro" id="IPR039653">
    <property type="entry name" value="Prenyltransferase"/>
</dbReference>
<dbReference type="FunFam" id="1.20.120.1780:FF:000001">
    <property type="entry name" value="4-hydroxybenzoate octaprenyltransferase"/>
    <property type="match status" value="1"/>
</dbReference>